<dbReference type="Pfam" id="PF03791">
    <property type="entry name" value="KNOX2"/>
    <property type="match status" value="1"/>
</dbReference>
<proteinExistence type="inferred from homology"/>
<dbReference type="InterPro" id="IPR005541">
    <property type="entry name" value="KNOX2"/>
</dbReference>
<feature type="DNA-binding region" description="Homeobox; TALE-type" evidence="5">
    <location>
        <begin position="255"/>
        <end position="290"/>
    </location>
</feature>
<dbReference type="SMART" id="SM01255">
    <property type="entry name" value="KNOX1"/>
    <property type="match status" value="1"/>
</dbReference>
<dbReference type="CDD" id="cd00086">
    <property type="entry name" value="homeodomain"/>
    <property type="match status" value="1"/>
</dbReference>
<evidence type="ECO:0000313" key="11">
    <source>
        <dbReference type="Proteomes" id="UP000008021"/>
    </source>
</evidence>
<evidence type="ECO:0000256" key="2">
    <source>
        <dbReference type="ARBA" id="ARBA00023125"/>
    </source>
</evidence>
<dbReference type="PANTHER" id="PTHR11850">
    <property type="entry name" value="HOMEOBOX PROTEIN TRANSCRIPTION FACTORS"/>
    <property type="match status" value="1"/>
</dbReference>
<evidence type="ECO:0000256" key="7">
    <source>
        <dbReference type="SAM" id="MobiDB-lite"/>
    </source>
</evidence>
<dbReference type="HOGENOM" id="CLU_040111_0_1_1"/>
<dbReference type="PROSITE" id="PS51213">
    <property type="entry name" value="ELK"/>
    <property type="match status" value="1"/>
</dbReference>
<dbReference type="InterPro" id="IPR050224">
    <property type="entry name" value="TALE_homeobox"/>
</dbReference>
<dbReference type="SMART" id="SM01256">
    <property type="entry name" value="KNOX2"/>
    <property type="match status" value="1"/>
</dbReference>
<dbReference type="EnsemblPlants" id="OMERI03G25470.1">
    <property type="protein sequence ID" value="OMERI03G25470.1"/>
    <property type="gene ID" value="OMERI03G25470"/>
</dbReference>
<dbReference type="Gramene" id="OMERI03G25470.1">
    <property type="protein sequence ID" value="OMERI03G25470.1"/>
    <property type="gene ID" value="OMERI03G25470"/>
</dbReference>
<dbReference type="InterPro" id="IPR001356">
    <property type="entry name" value="HD"/>
</dbReference>
<dbReference type="InterPro" id="IPR009057">
    <property type="entry name" value="Homeodomain-like_sf"/>
</dbReference>
<evidence type="ECO:0000259" key="8">
    <source>
        <dbReference type="PROSITE" id="PS50071"/>
    </source>
</evidence>
<name>A0A0E0D4E6_9ORYZ</name>
<dbReference type="SMART" id="SM01188">
    <property type="entry name" value="ELK"/>
    <property type="match status" value="1"/>
</dbReference>
<keyword evidence="11" id="KW-1185">Reference proteome</keyword>
<comment type="similarity">
    <text evidence="6">Belongs to the TALE/KNOX homeobox family.</text>
</comment>
<keyword evidence="4 5" id="KW-0539">Nucleus</keyword>
<dbReference type="AlphaFoldDB" id="A0A0E0D4E6"/>
<organism evidence="10">
    <name type="scientific">Oryza meridionalis</name>
    <dbReference type="NCBI Taxonomy" id="40149"/>
    <lineage>
        <taxon>Eukaryota</taxon>
        <taxon>Viridiplantae</taxon>
        <taxon>Streptophyta</taxon>
        <taxon>Embryophyta</taxon>
        <taxon>Tracheophyta</taxon>
        <taxon>Spermatophyta</taxon>
        <taxon>Magnoliopsida</taxon>
        <taxon>Liliopsida</taxon>
        <taxon>Poales</taxon>
        <taxon>Poaceae</taxon>
        <taxon>BOP clade</taxon>
        <taxon>Oryzoideae</taxon>
        <taxon>Oryzeae</taxon>
        <taxon>Oryzinae</taxon>
        <taxon>Oryza</taxon>
    </lineage>
</organism>
<dbReference type="GO" id="GO:0003677">
    <property type="term" value="F:DNA binding"/>
    <property type="evidence" value="ECO:0007669"/>
    <property type="project" value="UniProtKB-UniRule"/>
</dbReference>
<dbReference type="GO" id="GO:0000981">
    <property type="term" value="F:DNA-binding transcription factor activity, RNA polymerase II-specific"/>
    <property type="evidence" value="ECO:0007669"/>
    <property type="project" value="InterPro"/>
</dbReference>
<reference evidence="10" key="2">
    <citation type="submission" date="2018-05" db="EMBL/GenBank/DDBJ databases">
        <title>OmerRS3 (Oryza meridionalis Reference Sequence Version 3).</title>
        <authorList>
            <person name="Zhang J."/>
            <person name="Kudrna D."/>
            <person name="Lee S."/>
            <person name="Talag J."/>
            <person name="Welchert J."/>
            <person name="Wing R.A."/>
        </authorList>
    </citation>
    <scope>NUCLEOTIDE SEQUENCE [LARGE SCALE GENOMIC DNA]</scope>
    <source>
        <strain evidence="10">cv. OR44</strain>
    </source>
</reference>
<dbReference type="eggNOG" id="KOG0773">
    <property type="taxonomic scope" value="Eukaryota"/>
</dbReference>
<evidence type="ECO:0008006" key="12">
    <source>
        <dbReference type="Google" id="ProtNLM"/>
    </source>
</evidence>
<dbReference type="Gene3D" id="1.10.10.60">
    <property type="entry name" value="Homeodomain-like"/>
    <property type="match status" value="1"/>
</dbReference>
<evidence type="ECO:0000313" key="10">
    <source>
        <dbReference type="EnsemblPlants" id="OMERI03G25470.1"/>
    </source>
</evidence>
<sequence length="364" mass="40373">MEQFHLLASGGGSKASTTIIPLCLSRDHASTSSPSPAAAVAPPAPPPPAASEQSSHGSGAGLQSSEAMIKAKIMSHPLYPSLLRAFVDCKKVGAPPEVVGRLSSLAVVTDELESYSGDRWQPAQQPAADPELDQFMETYCYMLTRYGQELARPIQEAEEFFRGIEEQIDSLALDEDVRYDYEDEVAGGLPEKIAAFGENEVTTTTRTHLMNKYSGYLNSLWTEISNKKKNRTGHLPRDARHKFLQWWHLHYRWPYPSETEKAALAESTGLDKKQVTNWFINQRKRHWKPKPAAAMDAGFLHPRYGGASSSSSPAAALRVEDGGGGRIGCLNIPTWKYRFLQATLLRRLLSTKIIFTNSYGARYK</sequence>
<dbReference type="Pfam" id="PF03789">
    <property type="entry name" value="ELK"/>
    <property type="match status" value="1"/>
</dbReference>
<dbReference type="SUPFAM" id="SSF46689">
    <property type="entry name" value="Homeodomain-like"/>
    <property type="match status" value="1"/>
</dbReference>
<evidence type="ECO:0000259" key="9">
    <source>
        <dbReference type="PROSITE" id="PS51213"/>
    </source>
</evidence>
<dbReference type="InterPro" id="IPR017970">
    <property type="entry name" value="Homeobox_CS"/>
</dbReference>
<dbReference type="InterPro" id="IPR005539">
    <property type="entry name" value="ELK_dom"/>
</dbReference>
<evidence type="ECO:0000256" key="4">
    <source>
        <dbReference type="ARBA" id="ARBA00023242"/>
    </source>
</evidence>
<feature type="region of interest" description="Disordered" evidence="7">
    <location>
        <begin position="30"/>
        <end position="62"/>
    </location>
</feature>
<feature type="domain" description="Homeobox" evidence="8">
    <location>
        <begin position="254"/>
        <end position="289"/>
    </location>
</feature>
<accession>A0A0E0D4E6</accession>
<keyword evidence="2 5" id="KW-0238">DNA-binding</keyword>
<dbReference type="Proteomes" id="UP000008021">
    <property type="component" value="Chromosome 3"/>
</dbReference>
<dbReference type="GO" id="GO:0005634">
    <property type="term" value="C:nucleus"/>
    <property type="evidence" value="ECO:0007669"/>
    <property type="project" value="UniProtKB-SubCell"/>
</dbReference>
<dbReference type="InterPro" id="IPR008422">
    <property type="entry name" value="KN_HD"/>
</dbReference>
<dbReference type="STRING" id="40149.A0A0E0D4E6"/>
<feature type="domain" description="ELK" evidence="9">
    <location>
        <begin position="204"/>
        <end position="224"/>
    </location>
</feature>
<protein>
    <recommendedName>
        <fullName evidence="12">Homeobox domain-containing protein</fullName>
    </recommendedName>
</protein>
<dbReference type="PROSITE" id="PS50071">
    <property type="entry name" value="HOMEOBOX_2"/>
    <property type="match status" value="1"/>
</dbReference>
<dbReference type="Pfam" id="PF03790">
    <property type="entry name" value="KNOX1"/>
    <property type="match status" value="1"/>
</dbReference>
<comment type="subcellular location">
    <subcellularLocation>
        <location evidence="1 5">Nucleus</location>
    </subcellularLocation>
</comment>
<evidence type="ECO:0000256" key="1">
    <source>
        <dbReference type="ARBA" id="ARBA00004123"/>
    </source>
</evidence>
<dbReference type="SMART" id="SM00389">
    <property type="entry name" value="HOX"/>
    <property type="match status" value="1"/>
</dbReference>
<dbReference type="InterPro" id="IPR005540">
    <property type="entry name" value="KNOX1"/>
</dbReference>
<feature type="compositionally biased region" description="Low complexity" evidence="7">
    <location>
        <begin position="30"/>
        <end position="41"/>
    </location>
</feature>
<reference evidence="10" key="1">
    <citation type="submission" date="2015-04" db="UniProtKB">
        <authorList>
            <consortium name="EnsemblPlants"/>
        </authorList>
    </citation>
    <scope>IDENTIFICATION</scope>
</reference>
<keyword evidence="3 5" id="KW-0371">Homeobox</keyword>
<dbReference type="Pfam" id="PF05920">
    <property type="entry name" value="Homeobox_KN"/>
    <property type="match status" value="1"/>
</dbReference>
<feature type="compositionally biased region" description="Polar residues" evidence="7">
    <location>
        <begin position="52"/>
        <end position="62"/>
    </location>
</feature>
<dbReference type="PROSITE" id="PS00027">
    <property type="entry name" value="HOMEOBOX_1"/>
    <property type="match status" value="1"/>
</dbReference>
<evidence type="ECO:0000256" key="6">
    <source>
        <dbReference type="PROSITE-ProRule" id="PRU00559"/>
    </source>
</evidence>
<evidence type="ECO:0000256" key="5">
    <source>
        <dbReference type="PROSITE-ProRule" id="PRU00108"/>
    </source>
</evidence>
<evidence type="ECO:0000256" key="3">
    <source>
        <dbReference type="ARBA" id="ARBA00023155"/>
    </source>
</evidence>